<comment type="caution">
    <text evidence="3">The sequence shown here is derived from an EMBL/GenBank/DDBJ whole genome shotgun (WGS) entry which is preliminary data.</text>
</comment>
<feature type="compositionally biased region" description="Basic and acidic residues" evidence="1">
    <location>
        <begin position="142"/>
        <end position="153"/>
    </location>
</feature>
<keyword evidence="2" id="KW-1133">Transmembrane helix</keyword>
<evidence type="ECO:0000313" key="3">
    <source>
        <dbReference type="EMBL" id="MBA4609616.1"/>
    </source>
</evidence>
<keyword evidence="2" id="KW-0472">Membrane</keyword>
<feature type="transmembrane region" description="Helical" evidence="2">
    <location>
        <begin position="9"/>
        <end position="29"/>
    </location>
</feature>
<dbReference type="Proteomes" id="UP000550354">
    <property type="component" value="Unassembled WGS sequence"/>
</dbReference>
<evidence type="ECO:0000256" key="2">
    <source>
        <dbReference type="SAM" id="Phobius"/>
    </source>
</evidence>
<feature type="transmembrane region" description="Helical" evidence="2">
    <location>
        <begin position="116"/>
        <end position="133"/>
    </location>
</feature>
<proteinExistence type="predicted"/>
<sequence>MTATPMQTAAAVVGGVFLLVGILGFIPGITTDYDTMQFAGHESEAMLLGIFQVSILHNIVHLLFGVAGLALARAWNTARLYLIGGGVIYGVLWLYGLLIDKQHQANFVPLNTADDWLHLVLAVGMIALGLLLGRNVGRPDTDGRGVGRGDAGRNRGRGPKL</sequence>
<dbReference type="AlphaFoldDB" id="A0A838XLX0"/>
<feature type="region of interest" description="Disordered" evidence="1">
    <location>
        <begin position="142"/>
        <end position="161"/>
    </location>
</feature>
<name>A0A838XLX0_9ACTN</name>
<keyword evidence="2" id="KW-0812">Transmembrane</keyword>
<feature type="transmembrane region" description="Helical" evidence="2">
    <location>
        <begin position="78"/>
        <end position="96"/>
    </location>
</feature>
<feature type="transmembrane region" description="Helical" evidence="2">
    <location>
        <begin position="49"/>
        <end position="71"/>
    </location>
</feature>
<organism evidence="3 4">
    <name type="scientific">Aeromicrobium phoceense</name>
    <dbReference type="NCBI Taxonomy" id="2754045"/>
    <lineage>
        <taxon>Bacteria</taxon>
        <taxon>Bacillati</taxon>
        <taxon>Actinomycetota</taxon>
        <taxon>Actinomycetes</taxon>
        <taxon>Propionibacteriales</taxon>
        <taxon>Nocardioidaceae</taxon>
        <taxon>Aeromicrobium</taxon>
    </lineage>
</organism>
<dbReference type="Pfam" id="PF14325">
    <property type="entry name" value="DUF4383"/>
    <property type="match status" value="1"/>
</dbReference>
<evidence type="ECO:0000313" key="4">
    <source>
        <dbReference type="Proteomes" id="UP000550354"/>
    </source>
</evidence>
<keyword evidence="4" id="KW-1185">Reference proteome</keyword>
<protein>
    <submittedName>
        <fullName evidence="3">DUF4383 domain-containing protein</fullName>
    </submittedName>
</protein>
<evidence type="ECO:0000256" key="1">
    <source>
        <dbReference type="SAM" id="MobiDB-lite"/>
    </source>
</evidence>
<reference evidence="3 4" key="1">
    <citation type="submission" date="2020-07" db="EMBL/GenBank/DDBJ databases">
        <title>Draft genome and description of Aeromicrobium phoceense strain Marseille-Q0843 isolated from healthy skin swab.</title>
        <authorList>
            <person name="Boxberger M."/>
            <person name="La Scola B."/>
        </authorList>
    </citation>
    <scope>NUCLEOTIDE SEQUENCE [LARGE SCALE GENOMIC DNA]</scope>
    <source>
        <strain evidence="3 4">Marseille-Q0843</strain>
    </source>
</reference>
<accession>A0A838XLX0</accession>
<dbReference type="EMBL" id="JACEOG010000002">
    <property type="protein sequence ID" value="MBA4609616.1"/>
    <property type="molecule type" value="Genomic_DNA"/>
</dbReference>
<gene>
    <name evidence="3" type="ORF">H1W00_14115</name>
</gene>